<feature type="chain" id="PRO_5041917284" description="DUF4890 domain-containing protein" evidence="2">
    <location>
        <begin position="23"/>
        <end position="130"/>
    </location>
</feature>
<evidence type="ECO:0000313" key="3">
    <source>
        <dbReference type="EMBL" id="MCW3788632.1"/>
    </source>
</evidence>
<feature type="region of interest" description="Disordered" evidence="1">
    <location>
        <begin position="110"/>
        <end position="130"/>
    </location>
</feature>
<evidence type="ECO:0008006" key="5">
    <source>
        <dbReference type="Google" id="ProtNLM"/>
    </source>
</evidence>
<keyword evidence="4" id="KW-1185">Reference proteome</keyword>
<dbReference type="EMBL" id="JAPDPJ010000059">
    <property type="protein sequence ID" value="MCW3788632.1"/>
    <property type="molecule type" value="Genomic_DNA"/>
</dbReference>
<gene>
    <name evidence="3" type="ORF">OM075_19340</name>
</gene>
<feature type="compositionally biased region" description="Basic and acidic residues" evidence="1">
    <location>
        <begin position="33"/>
        <end position="51"/>
    </location>
</feature>
<evidence type="ECO:0000313" key="4">
    <source>
        <dbReference type="Proteomes" id="UP001209229"/>
    </source>
</evidence>
<feature type="signal peptide" evidence="2">
    <location>
        <begin position="1"/>
        <end position="22"/>
    </location>
</feature>
<feature type="compositionally biased region" description="Basic and acidic residues" evidence="1">
    <location>
        <begin position="69"/>
        <end position="81"/>
    </location>
</feature>
<reference evidence="3" key="1">
    <citation type="submission" date="2022-10" db="EMBL/GenBank/DDBJ databases">
        <authorList>
            <person name="Yu W.X."/>
        </authorList>
    </citation>
    <scope>NUCLEOTIDE SEQUENCE</scope>
    <source>
        <strain evidence="3">AAT</strain>
    </source>
</reference>
<feature type="region of interest" description="Disordered" evidence="1">
    <location>
        <begin position="23"/>
        <end position="51"/>
    </location>
</feature>
<evidence type="ECO:0000256" key="2">
    <source>
        <dbReference type="SAM" id="SignalP"/>
    </source>
</evidence>
<feature type="region of interest" description="Disordered" evidence="1">
    <location>
        <begin position="69"/>
        <end position="95"/>
    </location>
</feature>
<sequence length="130" mass="15030">MKKLLLCLMSILLIGSITQAKAQPQQRSFNAEDMSKMQTERMKKDLKLSDKQTDEVSAINLKYAKKIEAQRNKTDGDRASMRDQMTSLRKEKNAELKKILSEEQYEKMLQIEEERRNNHQRGSGGSGRPQ</sequence>
<dbReference type="AlphaFoldDB" id="A0AAE3M7W2"/>
<name>A0AAE3M7W2_9BACT</name>
<accession>A0AAE3M7W2</accession>
<protein>
    <recommendedName>
        <fullName evidence="5">DUF4890 domain-containing protein</fullName>
    </recommendedName>
</protein>
<keyword evidence="2" id="KW-0732">Signal</keyword>
<proteinExistence type="predicted"/>
<comment type="caution">
    <text evidence="3">The sequence shown here is derived from an EMBL/GenBank/DDBJ whole genome shotgun (WGS) entry which is preliminary data.</text>
</comment>
<organism evidence="3 4">
    <name type="scientific">Plebeiibacterium sediminum</name>
    <dbReference type="NCBI Taxonomy" id="2992112"/>
    <lineage>
        <taxon>Bacteria</taxon>
        <taxon>Pseudomonadati</taxon>
        <taxon>Bacteroidota</taxon>
        <taxon>Bacteroidia</taxon>
        <taxon>Marinilabiliales</taxon>
        <taxon>Marinilabiliaceae</taxon>
        <taxon>Plebeiibacterium</taxon>
    </lineage>
</organism>
<dbReference type="RefSeq" id="WP_301192190.1">
    <property type="nucleotide sequence ID" value="NZ_JAPDPJ010000059.1"/>
</dbReference>
<evidence type="ECO:0000256" key="1">
    <source>
        <dbReference type="SAM" id="MobiDB-lite"/>
    </source>
</evidence>
<dbReference type="Proteomes" id="UP001209229">
    <property type="component" value="Unassembled WGS sequence"/>
</dbReference>